<dbReference type="EMBL" id="JAVDUI010000001">
    <property type="protein sequence ID" value="MDR6892797.1"/>
    <property type="molecule type" value="Genomic_DNA"/>
</dbReference>
<dbReference type="Gene3D" id="3.60.15.10">
    <property type="entry name" value="Ribonuclease Z/Hydroxyacylglutathione hydrolase-like"/>
    <property type="match status" value="1"/>
</dbReference>
<dbReference type="InterPro" id="IPR001279">
    <property type="entry name" value="Metallo-B-lactamas"/>
</dbReference>
<evidence type="ECO:0000313" key="2">
    <source>
        <dbReference type="EMBL" id="MDR6892797.1"/>
    </source>
</evidence>
<evidence type="ECO:0000259" key="1">
    <source>
        <dbReference type="Pfam" id="PF12706"/>
    </source>
</evidence>
<gene>
    <name evidence="2" type="ORF">J2S35_001737</name>
</gene>
<reference evidence="2" key="1">
    <citation type="submission" date="2023-07" db="EMBL/GenBank/DDBJ databases">
        <title>Sequencing the genomes of 1000 actinobacteria strains.</title>
        <authorList>
            <person name="Klenk H.-P."/>
        </authorList>
    </citation>
    <scope>NUCLEOTIDE SEQUENCE</scope>
    <source>
        <strain evidence="2">DSM 13988</strain>
    </source>
</reference>
<dbReference type="Proteomes" id="UP001247307">
    <property type="component" value="Unassembled WGS sequence"/>
</dbReference>
<dbReference type="RefSeq" id="WP_309852387.1">
    <property type="nucleotide sequence ID" value="NZ_BAAAIU010000004.1"/>
</dbReference>
<dbReference type="AlphaFoldDB" id="A0AAE3YIB2"/>
<organism evidence="2 3">
    <name type="scientific">Falsarthrobacter nasiphocae</name>
    <dbReference type="NCBI Taxonomy" id="189863"/>
    <lineage>
        <taxon>Bacteria</taxon>
        <taxon>Bacillati</taxon>
        <taxon>Actinomycetota</taxon>
        <taxon>Actinomycetes</taxon>
        <taxon>Micrococcales</taxon>
        <taxon>Micrococcaceae</taxon>
        <taxon>Falsarthrobacter</taxon>
    </lineage>
</organism>
<dbReference type="Pfam" id="PF12706">
    <property type="entry name" value="Lactamase_B_2"/>
    <property type="match status" value="1"/>
</dbReference>
<dbReference type="CDD" id="cd07716">
    <property type="entry name" value="RNaseZ_short-form-like_MBL-fold"/>
    <property type="match status" value="1"/>
</dbReference>
<accession>A0AAE3YIB2</accession>
<keyword evidence="3" id="KW-1185">Reference proteome</keyword>
<comment type="caution">
    <text evidence="2">The sequence shown here is derived from an EMBL/GenBank/DDBJ whole genome shotgun (WGS) entry which is preliminary data.</text>
</comment>
<evidence type="ECO:0000313" key="3">
    <source>
        <dbReference type="Proteomes" id="UP001247307"/>
    </source>
</evidence>
<dbReference type="GO" id="GO:0042781">
    <property type="term" value="F:3'-tRNA processing endoribonuclease activity"/>
    <property type="evidence" value="ECO:0007669"/>
    <property type="project" value="TreeGrafter"/>
</dbReference>
<dbReference type="InterPro" id="IPR036866">
    <property type="entry name" value="RibonucZ/Hydroxyglut_hydro"/>
</dbReference>
<sequence length="261" mass="27874">MRLTVIGCQGSFPGPGSPASCYLVRAERDGRTWSVLFDLGSGALGALQRHLDLSSIDAIFLSHLHPDHCMDVCGLHVAVHWDPEGFRGERIAIHGPAETPDRLATAYGMPVDPGMHEDFDFRAIAAGEPVTVGPLTVEAFPVRHPVDEAYAFRITETLEDGALRVLTYSGDTDACEALEDAARGADVFLCEAAYHEGRDDAIEGVHLTGRRAGEAAARAGVGRLLLTHLPVWNDATRSVSEARGVFDGEIAVATAGVSYDV</sequence>
<dbReference type="SUPFAM" id="SSF56281">
    <property type="entry name" value="Metallo-hydrolase/oxidoreductase"/>
    <property type="match status" value="1"/>
</dbReference>
<protein>
    <submittedName>
        <fullName evidence="2">Ribonuclease BN (tRNA processing enzyme)</fullName>
    </submittedName>
</protein>
<name>A0AAE3YIB2_9MICC</name>
<dbReference type="PANTHER" id="PTHR46018:SF4">
    <property type="entry name" value="METALLO-HYDROLASE YHFI-RELATED"/>
    <property type="match status" value="1"/>
</dbReference>
<proteinExistence type="predicted"/>
<dbReference type="PANTHER" id="PTHR46018">
    <property type="entry name" value="ZINC PHOSPHODIESTERASE ELAC PROTEIN 1"/>
    <property type="match status" value="1"/>
</dbReference>
<feature type="domain" description="Metallo-beta-lactamase" evidence="1">
    <location>
        <begin position="35"/>
        <end position="228"/>
    </location>
</feature>